<accession>H1YIW0</accession>
<protein>
    <submittedName>
        <fullName evidence="1">Uncharacterized protein</fullName>
    </submittedName>
</protein>
<name>H1YIW0_9SPHI</name>
<sequence length="144" mass="16202">MKPGFILVALFYSISGYSQALRLNISLPQPRLGQSFYLSFTSDTLSKQIFNLAPRKFKVKSYTAFTGQETCFSAQLEALKIGQNEIGPLIFNFNGNTYKTNIIKFTVADSLPNTNQGIWIRKVPVNDTSIYILIDQRIPTHTNA</sequence>
<dbReference type="HOGENOM" id="CLU_1794336_0_0_10"/>
<dbReference type="STRING" id="714943.Mucpa_3557"/>
<dbReference type="Proteomes" id="UP000002774">
    <property type="component" value="Chromosome"/>
</dbReference>
<gene>
    <name evidence="1" type="ORF">Mucpa_3557</name>
</gene>
<evidence type="ECO:0000313" key="2">
    <source>
        <dbReference type="Proteomes" id="UP000002774"/>
    </source>
</evidence>
<evidence type="ECO:0000313" key="1">
    <source>
        <dbReference type="EMBL" id="EHQ27655.1"/>
    </source>
</evidence>
<reference evidence="1" key="1">
    <citation type="submission" date="2011-09" db="EMBL/GenBank/DDBJ databases">
        <title>The permanent draft genome of Mucilaginibacter paludis DSM 18603.</title>
        <authorList>
            <consortium name="US DOE Joint Genome Institute (JGI-PGF)"/>
            <person name="Lucas S."/>
            <person name="Han J."/>
            <person name="Lapidus A."/>
            <person name="Bruce D."/>
            <person name="Goodwin L."/>
            <person name="Pitluck S."/>
            <person name="Peters L."/>
            <person name="Kyrpides N."/>
            <person name="Mavromatis K."/>
            <person name="Ivanova N."/>
            <person name="Mikhailova N."/>
            <person name="Held B."/>
            <person name="Detter J.C."/>
            <person name="Tapia R."/>
            <person name="Han C."/>
            <person name="Land M."/>
            <person name="Hauser L."/>
            <person name="Markowitz V."/>
            <person name="Cheng J.-F."/>
            <person name="Hugenholtz P."/>
            <person name="Woyke T."/>
            <person name="Wu D."/>
            <person name="Tindall B."/>
            <person name="Brambilla E."/>
            <person name="Klenk H.-P."/>
            <person name="Eisen J.A."/>
        </authorList>
    </citation>
    <scope>NUCLEOTIDE SEQUENCE [LARGE SCALE GENOMIC DNA]</scope>
    <source>
        <strain evidence="1">DSM 18603</strain>
    </source>
</reference>
<dbReference type="OrthoDB" id="1330223at2"/>
<dbReference type="InterPro" id="IPR025738">
    <property type="entry name" value="BatD"/>
</dbReference>
<organism evidence="1 2">
    <name type="scientific">Mucilaginibacter paludis DSM 18603</name>
    <dbReference type="NCBI Taxonomy" id="714943"/>
    <lineage>
        <taxon>Bacteria</taxon>
        <taxon>Pseudomonadati</taxon>
        <taxon>Bacteroidota</taxon>
        <taxon>Sphingobacteriia</taxon>
        <taxon>Sphingobacteriales</taxon>
        <taxon>Sphingobacteriaceae</taxon>
        <taxon>Mucilaginibacter</taxon>
    </lineage>
</organism>
<proteinExistence type="predicted"/>
<dbReference type="AlphaFoldDB" id="H1YIW0"/>
<dbReference type="Pfam" id="PF13584">
    <property type="entry name" value="BatD"/>
    <property type="match status" value="1"/>
</dbReference>
<dbReference type="RefSeq" id="WP_008508187.1">
    <property type="nucleotide sequence ID" value="NZ_CM001403.1"/>
</dbReference>
<keyword evidence="2" id="KW-1185">Reference proteome</keyword>
<dbReference type="EMBL" id="CM001403">
    <property type="protein sequence ID" value="EHQ27655.1"/>
    <property type="molecule type" value="Genomic_DNA"/>
</dbReference>